<evidence type="ECO:0000313" key="2">
    <source>
        <dbReference type="Proteomes" id="UP001054837"/>
    </source>
</evidence>
<organism evidence="1 2">
    <name type="scientific">Caerostris darwini</name>
    <dbReference type="NCBI Taxonomy" id="1538125"/>
    <lineage>
        <taxon>Eukaryota</taxon>
        <taxon>Metazoa</taxon>
        <taxon>Ecdysozoa</taxon>
        <taxon>Arthropoda</taxon>
        <taxon>Chelicerata</taxon>
        <taxon>Arachnida</taxon>
        <taxon>Araneae</taxon>
        <taxon>Araneomorphae</taxon>
        <taxon>Entelegynae</taxon>
        <taxon>Araneoidea</taxon>
        <taxon>Araneidae</taxon>
        <taxon>Caerostris</taxon>
    </lineage>
</organism>
<keyword evidence="2" id="KW-1185">Reference proteome</keyword>
<comment type="caution">
    <text evidence="1">The sequence shown here is derived from an EMBL/GenBank/DDBJ whole genome shotgun (WGS) entry which is preliminary data.</text>
</comment>
<sequence length="126" mass="14242">MVSNKENLWSENIQGVHNETMNRSPLKALVGQEETPGFIISGEWQQCVKSAKEYNCPPFRVLCDILCDTLSHRASNKECLWSEIIQGVHNETMIQSPLKALVRQNETPGFTISGEWHQCVKSNAVK</sequence>
<dbReference type="Proteomes" id="UP001054837">
    <property type="component" value="Unassembled WGS sequence"/>
</dbReference>
<reference evidence="1 2" key="1">
    <citation type="submission" date="2021-06" db="EMBL/GenBank/DDBJ databases">
        <title>Caerostris darwini draft genome.</title>
        <authorList>
            <person name="Kono N."/>
            <person name="Arakawa K."/>
        </authorList>
    </citation>
    <scope>NUCLEOTIDE SEQUENCE [LARGE SCALE GENOMIC DNA]</scope>
</reference>
<dbReference type="AlphaFoldDB" id="A0AAV4PES4"/>
<protein>
    <submittedName>
        <fullName evidence="1">Uncharacterized protein</fullName>
    </submittedName>
</protein>
<evidence type="ECO:0000313" key="1">
    <source>
        <dbReference type="EMBL" id="GIX95626.1"/>
    </source>
</evidence>
<gene>
    <name evidence="1" type="ORF">CDAR_192191</name>
</gene>
<name>A0AAV4PES4_9ARAC</name>
<proteinExistence type="predicted"/>
<accession>A0AAV4PES4</accession>
<dbReference type="EMBL" id="BPLQ01002772">
    <property type="protein sequence ID" value="GIX95626.1"/>
    <property type="molecule type" value="Genomic_DNA"/>
</dbReference>